<dbReference type="PANTHER" id="PTHR34582">
    <property type="entry name" value="UPF0702 TRANSMEMBRANE PROTEIN YCAP"/>
    <property type="match status" value="1"/>
</dbReference>
<keyword evidence="3" id="KW-1003">Cell membrane</keyword>
<name>A0A2N3V3A8_9BACT</name>
<feature type="domain" description="YetF C-terminal" evidence="8">
    <location>
        <begin position="91"/>
        <end position="160"/>
    </location>
</feature>
<evidence type="ECO:0000313" key="10">
    <source>
        <dbReference type="EMBL" id="PKV76114.1"/>
    </source>
</evidence>
<evidence type="ECO:0000256" key="1">
    <source>
        <dbReference type="ARBA" id="ARBA00004651"/>
    </source>
</evidence>
<dbReference type="Gene3D" id="3.30.240.20">
    <property type="entry name" value="bsu07140 like domains"/>
    <property type="match status" value="1"/>
</dbReference>
<feature type="transmembrane region" description="Helical" evidence="7">
    <location>
        <begin position="12"/>
        <end position="31"/>
    </location>
</feature>
<dbReference type="Proteomes" id="UP000233782">
    <property type="component" value="Unassembled WGS sequence"/>
</dbReference>
<feature type="transmembrane region" description="Helical" evidence="7">
    <location>
        <begin position="43"/>
        <end position="62"/>
    </location>
</feature>
<organism evidence="10 11">
    <name type="scientific">Pontibacter ramchanderi</name>
    <dbReference type="NCBI Taxonomy" id="1179743"/>
    <lineage>
        <taxon>Bacteria</taxon>
        <taxon>Pseudomonadati</taxon>
        <taxon>Bacteroidota</taxon>
        <taxon>Cytophagia</taxon>
        <taxon>Cytophagales</taxon>
        <taxon>Hymenobacteraceae</taxon>
        <taxon>Pontibacter</taxon>
    </lineage>
</organism>
<dbReference type="Pfam" id="PF04239">
    <property type="entry name" value="DUF421"/>
    <property type="match status" value="1"/>
</dbReference>
<feature type="domain" description="YetF-like N-terminal transmembrane" evidence="9">
    <location>
        <begin position="21"/>
        <end position="88"/>
    </location>
</feature>
<dbReference type="Pfam" id="PF20730">
    <property type="entry name" value="YetF_N"/>
    <property type="match status" value="1"/>
</dbReference>
<feature type="transmembrane region" description="Helical" evidence="7">
    <location>
        <begin position="68"/>
        <end position="88"/>
    </location>
</feature>
<keyword evidence="6 7" id="KW-0472">Membrane</keyword>
<evidence type="ECO:0000256" key="7">
    <source>
        <dbReference type="SAM" id="Phobius"/>
    </source>
</evidence>
<proteinExistence type="inferred from homology"/>
<dbReference type="RefSeq" id="WP_101443277.1">
    <property type="nucleotide sequence ID" value="NZ_PJMU01000001.1"/>
</dbReference>
<dbReference type="InterPro" id="IPR048454">
    <property type="entry name" value="YetF_N"/>
</dbReference>
<protein>
    <submittedName>
        <fullName evidence="10">Uncharacterized protein DUF421</fullName>
    </submittedName>
</protein>
<evidence type="ECO:0000259" key="9">
    <source>
        <dbReference type="Pfam" id="PF20730"/>
    </source>
</evidence>
<keyword evidence="11" id="KW-1185">Reference proteome</keyword>
<keyword evidence="5 7" id="KW-1133">Transmembrane helix</keyword>
<evidence type="ECO:0000256" key="5">
    <source>
        <dbReference type="ARBA" id="ARBA00022989"/>
    </source>
</evidence>
<comment type="subcellular location">
    <subcellularLocation>
        <location evidence="1">Cell membrane</location>
        <topology evidence="1">Multi-pass membrane protein</topology>
    </subcellularLocation>
</comment>
<evidence type="ECO:0000313" key="11">
    <source>
        <dbReference type="Proteomes" id="UP000233782"/>
    </source>
</evidence>
<reference evidence="10 11" key="1">
    <citation type="submission" date="2017-12" db="EMBL/GenBank/DDBJ databases">
        <title>Genomic Encyclopedia of Type Strains, Phase III (KMG-III): the genomes of soil and plant-associated and newly described type strains.</title>
        <authorList>
            <person name="Whitman W."/>
        </authorList>
    </citation>
    <scope>NUCLEOTIDE SEQUENCE [LARGE SCALE GENOMIC DNA]</scope>
    <source>
        <strain evidence="10 11">LP43</strain>
    </source>
</reference>
<dbReference type="GO" id="GO:0005886">
    <property type="term" value="C:plasma membrane"/>
    <property type="evidence" value="ECO:0007669"/>
    <property type="project" value="UniProtKB-SubCell"/>
</dbReference>
<dbReference type="AlphaFoldDB" id="A0A2N3V3A8"/>
<dbReference type="PANTHER" id="PTHR34582:SF6">
    <property type="entry name" value="UPF0702 TRANSMEMBRANE PROTEIN YCAP"/>
    <property type="match status" value="1"/>
</dbReference>
<accession>A0A2N3V3A8</accession>
<sequence>MTENLFFDNWDSLLRTFAVTVMAYLVIVFLLRVSGKRTLSKMNAFDFIVTVALGSVLATVSLNKDVTLADGAMSFGVLIFMQYLLTWLSVRYKAVKRLVTCQPALLLYKGEVLPDALQHARVTLEELHLRARKEGIGDLKEIDAMVLEATGEITVISKINTQSPRALQEVQNFRA</sequence>
<dbReference type="OrthoDB" id="9793799at2"/>
<evidence type="ECO:0000256" key="3">
    <source>
        <dbReference type="ARBA" id="ARBA00022475"/>
    </source>
</evidence>
<keyword evidence="4 7" id="KW-0812">Transmembrane</keyword>
<comment type="similarity">
    <text evidence="2">Belongs to the UPF0702 family.</text>
</comment>
<gene>
    <name evidence="10" type="ORF">BD749_1064</name>
</gene>
<dbReference type="EMBL" id="PJMU01000001">
    <property type="protein sequence ID" value="PKV76114.1"/>
    <property type="molecule type" value="Genomic_DNA"/>
</dbReference>
<evidence type="ECO:0000256" key="6">
    <source>
        <dbReference type="ARBA" id="ARBA00023136"/>
    </source>
</evidence>
<comment type="caution">
    <text evidence="10">The sequence shown here is derived from an EMBL/GenBank/DDBJ whole genome shotgun (WGS) entry which is preliminary data.</text>
</comment>
<dbReference type="InterPro" id="IPR023090">
    <property type="entry name" value="UPF0702_alpha/beta_dom_sf"/>
</dbReference>
<dbReference type="InterPro" id="IPR007353">
    <property type="entry name" value="DUF421"/>
</dbReference>
<evidence type="ECO:0000256" key="2">
    <source>
        <dbReference type="ARBA" id="ARBA00006448"/>
    </source>
</evidence>
<evidence type="ECO:0000256" key="4">
    <source>
        <dbReference type="ARBA" id="ARBA00022692"/>
    </source>
</evidence>
<evidence type="ECO:0000259" key="8">
    <source>
        <dbReference type="Pfam" id="PF04239"/>
    </source>
</evidence>